<proteinExistence type="predicted"/>
<keyword evidence="1" id="KW-0732">Signal</keyword>
<dbReference type="Gene3D" id="1.10.10.1940">
    <property type="match status" value="1"/>
</dbReference>
<dbReference type="WBParaSite" id="HCON_00155955-00001">
    <property type="protein sequence ID" value="HCON_00155955-00001"/>
    <property type="gene ID" value="HCON_00155955"/>
</dbReference>
<sequence>SFHRVLAIMRVLYFVLCILMVIVPSAQVCQDDPGWGNRCKLGRKHCHSTVGTEKVKMIKKHCAKTCGFC</sequence>
<name>A0A7I4YX74_HAECO</name>
<dbReference type="AlphaFoldDB" id="A0A7I4YX74"/>
<dbReference type="OrthoDB" id="10478290at2759"/>
<reference evidence="3" key="1">
    <citation type="submission" date="2020-12" db="UniProtKB">
        <authorList>
            <consortium name="WormBaseParasite"/>
        </authorList>
    </citation>
    <scope>IDENTIFICATION</scope>
    <source>
        <strain evidence="3">MHco3</strain>
    </source>
</reference>
<accession>A0A7I4YX74</accession>
<keyword evidence="2" id="KW-1185">Reference proteome</keyword>
<evidence type="ECO:0000313" key="2">
    <source>
        <dbReference type="Proteomes" id="UP000025227"/>
    </source>
</evidence>
<dbReference type="Proteomes" id="UP000025227">
    <property type="component" value="Unplaced"/>
</dbReference>
<feature type="chain" id="PRO_5029753884" evidence="1">
    <location>
        <begin position="29"/>
        <end position="69"/>
    </location>
</feature>
<organism evidence="2 3">
    <name type="scientific">Haemonchus contortus</name>
    <name type="common">Barber pole worm</name>
    <dbReference type="NCBI Taxonomy" id="6289"/>
    <lineage>
        <taxon>Eukaryota</taxon>
        <taxon>Metazoa</taxon>
        <taxon>Ecdysozoa</taxon>
        <taxon>Nematoda</taxon>
        <taxon>Chromadorea</taxon>
        <taxon>Rhabditida</taxon>
        <taxon>Rhabditina</taxon>
        <taxon>Rhabditomorpha</taxon>
        <taxon>Strongyloidea</taxon>
        <taxon>Trichostrongylidae</taxon>
        <taxon>Haemonchus</taxon>
    </lineage>
</organism>
<evidence type="ECO:0000256" key="1">
    <source>
        <dbReference type="SAM" id="SignalP"/>
    </source>
</evidence>
<evidence type="ECO:0000313" key="3">
    <source>
        <dbReference type="WBParaSite" id="HCON_00155955-00001"/>
    </source>
</evidence>
<protein>
    <submittedName>
        <fullName evidence="3">ShKT domain-containing protein</fullName>
    </submittedName>
</protein>
<feature type="signal peptide" evidence="1">
    <location>
        <begin position="1"/>
        <end position="28"/>
    </location>
</feature>